<dbReference type="Gene3D" id="3.10.180.10">
    <property type="entry name" value="2,3-Dihydroxybiphenyl 1,2-Dioxygenase, domain 1"/>
    <property type="match status" value="1"/>
</dbReference>
<protein>
    <submittedName>
        <fullName evidence="1">Uncharacterized protein</fullName>
    </submittedName>
</protein>
<dbReference type="AlphaFoldDB" id="A0A0B1Z9H4"/>
<dbReference type="OrthoDB" id="9800438at2"/>
<dbReference type="RefSeq" id="WP_039588941.1">
    <property type="nucleotide sequence ID" value="NZ_JQGJ02000004.1"/>
</dbReference>
<accession>A0A0B1Z9H4</accession>
<dbReference type="Proteomes" id="UP000030949">
    <property type="component" value="Unassembled WGS sequence"/>
</dbReference>
<dbReference type="SUPFAM" id="SSF54593">
    <property type="entry name" value="Glyoxalase/Bleomycin resistance protein/Dihydroxybiphenyl dioxygenase"/>
    <property type="match status" value="1"/>
</dbReference>
<reference evidence="2" key="1">
    <citation type="submission" date="2015-03" db="EMBL/GenBank/DDBJ databases">
        <title>Pseudomonas frederiksbergensis hydrocarbon degrader.</title>
        <authorList>
            <person name="Brown L.M."/>
            <person name="Ruiz O.N."/>
            <person name="Mueller S."/>
            <person name="Gunasekera T.S."/>
        </authorList>
    </citation>
    <scope>NUCLEOTIDE SEQUENCE [LARGE SCALE GENOMIC DNA]</scope>
    <source>
        <strain evidence="2">SI8</strain>
    </source>
</reference>
<evidence type="ECO:0000313" key="2">
    <source>
        <dbReference type="Proteomes" id="UP000030949"/>
    </source>
</evidence>
<gene>
    <name evidence="1" type="ORF">JZ00_03620</name>
</gene>
<dbReference type="EMBL" id="JQGJ01000002">
    <property type="protein sequence ID" value="KHK65876.1"/>
    <property type="molecule type" value="Genomic_DNA"/>
</dbReference>
<name>A0A0B1Z9H4_9PSED</name>
<sequence length="128" mass="13756">MLSYLFMGANDLEASARFYYAVLYLLNYVKQLLKGITVSRFLRRWTNSTGLGAATLQPLDDEPASVGNGMVPARRANSGAQVDEIHAAGLACGATDAGTPGIREFYTDDFMSGTTESLSGARSLFFKG</sequence>
<proteinExistence type="predicted"/>
<evidence type="ECO:0000313" key="1">
    <source>
        <dbReference type="EMBL" id="KHK65876.1"/>
    </source>
</evidence>
<comment type="caution">
    <text evidence="1">The sequence shown here is derived from an EMBL/GenBank/DDBJ whole genome shotgun (WGS) entry which is preliminary data.</text>
</comment>
<organism evidence="1 2">
    <name type="scientific">Pseudomonas frederiksbergensis</name>
    <dbReference type="NCBI Taxonomy" id="104087"/>
    <lineage>
        <taxon>Bacteria</taxon>
        <taxon>Pseudomonadati</taxon>
        <taxon>Pseudomonadota</taxon>
        <taxon>Gammaproteobacteria</taxon>
        <taxon>Pseudomonadales</taxon>
        <taxon>Pseudomonadaceae</taxon>
        <taxon>Pseudomonas</taxon>
    </lineage>
</organism>
<dbReference type="InterPro" id="IPR029068">
    <property type="entry name" value="Glyas_Bleomycin-R_OHBP_Dase"/>
</dbReference>